<evidence type="ECO:0000256" key="5">
    <source>
        <dbReference type="ARBA" id="ARBA00022806"/>
    </source>
</evidence>
<dbReference type="InterPro" id="IPR006344">
    <property type="entry name" value="RecD"/>
</dbReference>
<dbReference type="InterPro" id="IPR003593">
    <property type="entry name" value="AAA+_ATPase"/>
</dbReference>
<dbReference type="Pfam" id="PF21185">
    <property type="entry name" value="RecD_N"/>
    <property type="match status" value="1"/>
</dbReference>
<keyword evidence="6 11" id="KW-0269">Exonuclease</keyword>
<dbReference type="CDD" id="cd17933">
    <property type="entry name" value="DEXSc_RecD-like"/>
    <property type="match status" value="1"/>
</dbReference>
<organism evidence="13 14">
    <name type="scientific">Celerinatantimonas yamalensis</name>
    <dbReference type="NCBI Taxonomy" id="559956"/>
    <lineage>
        <taxon>Bacteria</taxon>
        <taxon>Pseudomonadati</taxon>
        <taxon>Pseudomonadota</taxon>
        <taxon>Gammaproteobacteria</taxon>
        <taxon>Celerinatantimonadaceae</taxon>
        <taxon>Celerinatantimonas</taxon>
    </lineage>
</organism>
<comment type="miscellaneous">
    <text evidence="11">In the RecBCD complex, RecB has a slow 3'-5' helicase, an exonuclease activity and loads RecA onto ssDNA, RecD has a fast 5'-3' helicase activity, while RecC stimulates the ATPase and processivity of the RecB helicase and contributes to recognition of the Chi site.</text>
</comment>
<comment type="catalytic activity">
    <reaction evidence="11">
        <text>ATP + H2O = ADP + phosphate + H(+)</text>
        <dbReference type="Rhea" id="RHEA:13065"/>
        <dbReference type="ChEBI" id="CHEBI:15377"/>
        <dbReference type="ChEBI" id="CHEBI:15378"/>
        <dbReference type="ChEBI" id="CHEBI:30616"/>
        <dbReference type="ChEBI" id="CHEBI:43474"/>
        <dbReference type="ChEBI" id="CHEBI:456216"/>
        <dbReference type="EC" id="5.6.2.3"/>
    </reaction>
</comment>
<keyword evidence="1 11" id="KW-0540">Nuclease</keyword>
<evidence type="ECO:0000256" key="4">
    <source>
        <dbReference type="ARBA" id="ARBA00022801"/>
    </source>
</evidence>
<comment type="subunit">
    <text evidence="11">Heterotrimer of RecB, RecC and RecD. All subunits contribute to DNA-binding.</text>
</comment>
<evidence type="ECO:0000313" key="14">
    <source>
        <dbReference type="Proteomes" id="UP001629953"/>
    </source>
</evidence>
<dbReference type="Proteomes" id="UP001629953">
    <property type="component" value="Unassembled WGS sequence"/>
</dbReference>
<evidence type="ECO:0000256" key="11">
    <source>
        <dbReference type="HAMAP-Rule" id="MF_01487"/>
    </source>
</evidence>
<feature type="binding site" evidence="11">
    <location>
        <begin position="166"/>
        <end position="173"/>
    </location>
    <ligand>
        <name>ATP</name>
        <dbReference type="ChEBI" id="CHEBI:30616"/>
    </ligand>
</feature>
<keyword evidence="3 11" id="KW-0227">DNA damage</keyword>
<evidence type="ECO:0000256" key="1">
    <source>
        <dbReference type="ARBA" id="ARBA00022722"/>
    </source>
</evidence>
<dbReference type="CDD" id="cd18809">
    <property type="entry name" value="SF1_C_RecD"/>
    <property type="match status" value="1"/>
</dbReference>
<keyword evidence="10 11" id="KW-0413">Isomerase</keyword>
<dbReference type="SUPFAM" id="SSF52540">
    <property type="entry name" value="P-loop containing nucleoside triphosphate hydrolases"/>
    <property type="match status" value="2"/>
</dbReference>
<dbReference type="InterPro" id="IPR049550">
    <property type="entry name" value="RecD_N"/>
</dbReference>
<dbReference type="InterPro" id="IPR041851">
    <property type="entry name" value="RecD_N_sf"/>
</dbReference>
<dbReference type="EC" id="5.6.2.3" evidence="11"/>
<dbReference type="InterPro" id="IPR050534">
    <property type="entry name" value="Coronavir_polyprotein_1ab"/>
</dbReference>
<proteinExistence type="inferred from homology"/>
<dbReference type="EMBL" id="JBEQCT010000004">
    <property type="protein sequence ID" value="MFM2485465.1"/>
    <property type="molecule type" value="Genomic_DNA"/>
</dbReference>
<evidence type="ECO:0000256" key="2">
    <source>
        <dbReference type="ARBA" id="ARBA00022741"/>
    </source>
</evidence>
<dbReference type="InterPro" id="IPR027417">
    <property type="entry name" value="P-loop_NTPase"/>
</dbReference>
<keyword evidence="2 11" id="KW-0547">Nucleotide-binding</keyword>
<comment type="function">
    <text evidence="11">A helicase/nuclease that prepares dsDNA breaks (DSB) for recombinational DNA repair. Binds to DSBs and unwinds DNA via a highly rapid and processive ATP-dependent bidirectional helicase activity. Unwinds dsDNA until it encounters a Chi (crossover hotspot instigator) sequence from the 3' direction. Cuts ssDNA a few nucleotides 3' to the Chi site. The properties and activities of the enzyme are changed at Chi. The Chi-altered holoenzyme produces a long 3'-ssDNA overhang and facilitates RecA-binding to the ssDNA for homologous DNA recombination and repair. Holoenzyme degrades any linearized DNA that is unable to undergo homologous recombination. In the holoenzyme this subunit has ssDNA-dependent ATPase and 5'-3' helicase activity. When added to pre-assembled RecBC greatly stimulates nuclease activity and augments holoenzyme processivity. Negatively regulates the RecA-loading ability of RecBCD.</text>
</comment>
<keyword evidence="5 11" id="KW-0347">Helicase</keyword>
<dbReference type="Gene3D" id="1.10.10.1020">
    <property type="entry name" value="RecBCD complex, subunit RecD, N-terminal domain"/>
    <property type="match status" value="1"/>
</dbReference>
<keyword evidence="9 11" id="KW-0234">DNA repair</keyword>
<evidence type="ECO:0000256" key="6">
    <source>
        <dbReference type="ARBA" id="ARBA00022839"/>
    </source>
</evidence>
<evidence type="ECO:0000256" key="9">
    <source>
        <dbReference type="ARBA" id="ARBA00023204"/>
    </source>
</evidence>
<keyword evidence="4 11" id="KW-0378">Hydrolase</keyword>
<dbReference type="Pfam" id="PF13538">
    <property type="entry name" value="UvrD_C_2"/>
    <property type="match status" value="1"/>
</dbReference>
<dbReference type="Pfam" id="PF13245">
    <property type="entry name" value="AAA_19"/>
    <property type="match status" value="1"/>
</dbReference>
<sequence>MSETNLGDYLQQLRETGALRPLDWHFAMLLKECGACDAVVLAGALTSEALSRGDSCLPLELISARLERLAMAPSMTDWQRYLSESALVGVDKPLVFDGERIYLNRYWQFENQLAHRLAVTGLRKAPAPSKVKPILNRLFGEQSELTDWQRVAAAQACQRRLLVISGGPGTGKTTTVTRLLALLQELAIKEQGQPLQVALVAPTGKAAARLSASISKASYALNQSPKEVVAAIPTQASTIHRLLGVIPGRTRFVHHAQNPLLLDLLVVDEASMIDLSLMTHLFDAITANTRVILLGDRDQLASVEAGSVLADICQFIDAGISSSLSDYLRRCGAADLAGNHEQVAAIADNLVMLRKSYRFDDRSGVGQLARAVNRGDSAAMIRYLQDQQFSDIDWRLLSEDSYRFALDRAEQAASRYLSALSEQKPLVEVFQRFHQFQLLVALRQGDFGVEGINARVQRQLQQHGLLKEAKGWCPGLPIMVQNNDHAQQLYNGDIGLFVQVANGTLMVAFESNESPEGIRWVLPSRLPDHEPVFAMTVHKSQGSEFAEVLMLLPPQAGGNPTRELLYTGITRSRNHFSLIGDEFSLRRACQNRTKRRSGLAQRLGLIT</sequence>
<dbReference type="PANTHER" id="PTHR43788">
    <property type="entry name" value="DNA2/NAM7 HELICASE FAMILY MEMBER"/>
    <property type="match status" value="1"/>
</dbReference>
<feature type="domain" description="AAA+ ATPase" evidence="12">
    <location>
        <begin position="158"/>
        <end position="297"/>
    </location>
</feature>
<evidence type="ECO:0000256" key="10">
    <source>
        <dbReference type="ARBA" id="ARBA00023235"/>
    </source>
</evidence>
<gene>
    <name evidence="11 13" type="primary">recD</name>
    <name evidence="13" type="ORF">ABUE30_10400</name>
</gene>
<dbReference type="Gene3D" id="3.40.50.300">
    <property type="entry name" value="P-loop containing nucleotide triphosphate hydrolases"/>
    <property type="match status" value="3"/>
</dbReference>
<keyword evidence="8 11" id="KW-0238">DNA-binding</keyword>
<comment type="similarity">
    <text evidence="11">Belongs to the RecD family.</text>
</comment>
<evidence type="ECO:0000313" key="13">
    <source>
        <dbReference type="EMBL" id="MFM2485465.1"/>
    </source>
</evidence>
<evidence type="ECO:0000259" key="12">
    <source>
        <dbReference type="SMART" id="SM00382"/>
    </source>
</evidence>
<dbReference type="GO" id="GO:0008854">
    <property type="term" value="F:exodeoxyribonuclease V activity"/>
    <property type="evidence" value="ECO:0007669"/>
    <property type="project" value="UniProtKB-EC"/>
</dbReference>
<reference evidence="13 14" key="1">
    <citation type="journal article" date="2013" name="Int. J. Syst. Evol. Microbiol.">
        <title>Celerinatantimonas yamalensis sp. nov., a cold-adapted diazotrophic bacterium from a cold permafrost brine.</title>
        <authorList>
            <person name="Shcherbakova V."/>
            <person name="Chuvilskaya N."/>
            <person name="Rivkina E."/>
            <person name="Demidov N."/>
            <person name="Uchaeva V."/>
            <person name="Suetin S."/>
            <person name="Suzina N."/>
            <person name="Gilichinsky D."/>
        </authorList>
    </citation>
    <scope>NUCLEOTIDE SEQUENCE [LARGE SCALE GENOMIC DNA]</scope>
    <source>
        <strain evidence="13 14">C7</strain>
    </source>
</reference>
<dbReference type="RefSeq" id="WP_408623701.1">
    <property type="nucleotide sequence ID" value="NZ_JBEQCT010000004.1"/>
</dbReference>
<dbReference type="PANTHER" id="PTHR43788:SF6">
    <property type="entry name" value="DNA HELICASE B"/>
    <property type="match status" value="1"/>
</dbReference>
<evidence type="ECO:0000256" key="3">
    <source>
        <dbReference type="ARBA" id="ARBA00022763"/>
    </source>
</evidence>
<dbReference type="NCBIfam" id="TIGR01447">
    <property type="entry name" value="recD"/>
    <property type="match status" value="1"/>
</dbReference>
<name>A0ABW9G716_9GAMM</name>
<dbReference type="HAMAP" id="MF_01487">
    <property type="entry name" value="RecD"/>
    <property type="match status" value="1"/>
</dbReference>
<evidence type="ECO:0000256" key="8">
    <source>
        <dbReference type="ARBA" id="ARBA00023125"/>
    </source>
</evidence>
<keyword evidence="7 11" id="KW-0067">ATP-binding</keyword>
<comment type="caution">
    <text evidence="13">The sequence shown here is derived from an EMBL/GenBank/DDBJ whole genome shotgun (WGS) entry which is preliminary data.</text>
</comment>
<accession>A0ABW9G716</accession>
<dbReference type="SMART" id="SM00382">
    <property type="entry name" value="AAA"/>
    <property type="match status" value="1"/>
</dbReference>
<protein>
    <recommendedName>
        <fullName evidence="11">RecBCD enzyme subunit RecD</fullName>
        <ecNumber evidence="11">5.6.2.3</ecNumber>
    </recommendedName>
    <alternativeName>
        <fullName evidence="11">DNA 5'-3' helicase subunit RecD</fullName>
    </alternativeName>
    <alternativeName>
        <fullName evidence="11">Exonuclease V subunit RecD</fullName>
        <shortName evidence="11">ExoV subunit RecD</shortName>
    </alternativeName>
    <alternativeName>
        <fullName evidence="11">Helicase/nuclease RecBCD subunit RecD</fullName>
    </alternativeName>
</protein>
<keyword evidence="14" id="KW-1185">Reference proteome</keyword>
<evidence type="ECO:0000256" key="7">
    <source>
        <dbReference type="ARBA" id="ARBA00022840"/>
    </source>
</evidence>
<dbReference type="InterPro" id="IPR027785">
    <property type="entry name" value="UvrD-like_helicase_C"/>
</dbReference>